<feature type="domain" description="Thioredoxin" evidence="6">
    <location>
        <begin position="14"/>
        <end position="249"/>
    </location>
</feature>
<evidence type="ECO:0000259" key="6">
    <source>
        <dbReference type="PROSITE" id="PS51352"/>
    </source>
</evidence>
<proteinExistence type="predicted"/>
<dbReference type="PANTHER" id="PTHR13887:SF14">
    <property type="entry name" value="DISULFIDE BOND FORMATION PROTEIN D"/>
    <property type="match status" value="1"/>
</dbReference>
<feature type="chain" id="PRO_5012763977" evidence="5">
    <location>
        <begin position="23"/>
        <end position="249"/>
    </location>
</feature>
<evidence type="ECO:0000313" key="7">
    <source>
        <dbReference type="EMBL" id="SOB98807.1"/>
    </source>
</evidence>
<dbReference type="InterPro" id="IPR036249">
    <property type="entry name" value="Thioredoxin-like_sf"/>
</dbReference>
<dbReference type="InterPro" id="IPR001853">
    <property type="entry name" value="DSBA-like_thioredoxin_dom"/>
</dbReference>
<dbReference type="PANTHER" id="PTHR13887">
    <property type="entry name" value="GLUTATHIONE S-TRANSFERASE KAPPA"/>
    <property type="match status" value="1"/>
</dbReference>
<dbReference type="InterPro" id="IPR041205">
    <property type="entry name" value="ScsC_N"/>
</dbReference>
<organism evidence="7 8">
    <name type="scientific">Rhodobacter maris</name>
    <dbReference type="NCBI Taxonomy" id="446682"/>
    <lineage>
        <taxon>Bacteria</taxon>
        <taxon>Pseudomonadati</taxon>
        <taxon>Pseudomonadota</taxon>
        <taxon>Alphaproteobacteria</taxon>
        <taxon>Rhodobacterales</taxon>
        <taxon>Rhodobacter group</taxon>
        <taxon>Rhodobacter</taxon>
    </lineage>
</organism>
<dbReference type="InterPro" id="IPR013766">
    <property type="entry name" value="Thioredoxin_domain"/>
</dbReference>
<protein>
    <submittedName>
        <fullName evidence="7">Protein-disulfide isomerase</fullName>
    </submittedName>
</protein>
<keyword evidence="8" id="KW-1185">Reference proteome</keyword>
<name>A0A285RWM2_9RHOB</name>
<keyword evidence="3" id="KW-1015">Disulfide bond</keyword>
<sequence>MTRLSLAALFALSTALALPAQAFDLGAMSADEKAQFGTAVRDYLMENPEVLVEAINKLEERQQAQAAQNDKVLVQTNAQDIFDFAGDWVGGNPDGDVTMVEFIDYKCSYCKKAYQVVDEVLKKDGKIRFVVKEFPILSDQSVLAARFAVAVRQVAGDAAYEAVHNALMDLRGDITLDSLKRLAEAQKINADAVVAKMNTEEVTAVLRTNAQLAERMGIAGTPAFVVGGQLLRGYAPTETMQQIVAQERG</sequence>
<dbReference type="Pfam" id="PF18312">
    <property type="entry name" value="ScsC_N"/>
    <property type="match status" value="1"/>
</dbReference>
<dbReference type="PROSITE" id="PS51352">
    <property type="entry name" value="THIOREDOXIN_2"/>
    <property type="match status" value="1"/>
</dbReference>
<dbReference type="SUPFAM" id="SSF52833">
    <property type="entry name" value="Thioredoxin-like"/>
    <property type="match status" value="1"/>
</dbReference>
<evidence type="ECO:0000256" key="2">
    <source>
        <dbReference type="ARBA" id="ARBA00023002"/>
    </source>
</evidence>
<evidence type="ECO:0000256" key="3">
    <source>
        <dbReference type="ARBA" id="ARBA00023157"/>
    </source>
</evidence>
<dbReference type="Proteomes" id="UP000219111">
    <property type="component" value="Unassembled WGS sequence"/>
</dbReference>
<dbReference type="OrthoDB" id="9780147at2"/>
<dbReference type="EMBL" id="OBMT01000002">
    <property type="protein sequence ID" value="SOB98807.1"/>
    <property type="molecule type" value="Genomic_DNA"/>
</dbReference>
<keyword evidence="7" id="KW-0413">Isomerase</keyword>
<keyword evidence="1 5" id="KW-0732">Signal</keyword>
<evidence type="ECO:0000313" key="8">
    <source>
        <dbReference type="Proteomes" id="UP000219111"/>
    </source>
</evidence>
<dbReference type="Gene3D" id="3.40.30.10">
    <property type="entry name" value="Glutaredoxin"/>
    <property type="match status" value="1"/>
</dbReference>
<dbReference type="RefSeq" id="WP_097068958.1">
    <property type="nucleotide sequence ID" value="NZ_OBMT01000002.1"/>
</dbReference>
<evidence type="ECO:0000256" key="4">
    <source>
        <dbReference type="ARBA" id="ARBA00023284"/>
    </source>
</evidence>
<gene>
    <name evidence="7" type="ORF">SAMN05877831_10266</name>
</gene>
<feature type="signal peptide" evidence="5">
    <location>
        <begin position="1"/>
        <end position="22"/>
    </location>
</feature>
<accession>A0A285RWM2</accession>
<dbReference type="GO" id="GO:0016853">
    <property type="term" value="F:isomerase activity"/>
    <property type="evidence" value="ECO:0007669"/>
    <property type="project" value="UniProtKB-KW"/>
</dbReference>
<dbReference type="GO" id="GO:0016491">
    <property type="term" value="F:oxidoreductase activity"/>
    <property type="evidence" value="ECO:0007669"/>
    <property type="project" value="UniProtKB-KW"/>
</dbReference>
<dbReference type="Pfam" id="PF01323">
    <property type="entry name" value="DSBA"/>
    <property type="match status" value="1"/>
</dbReference>
<dbReference type="CDD" id="cd03023">
    <property type="entry name" value="DsbA_Com1_like"/>
    <property type="match status" value="1"/>
</dbReference>
<evidence type="ECO:0000256" key="1">
    <source>
        <dbReference type="ARBA" id="ARBA00022729"/>
    </source>
</evidence>
<keyword evidence="4" id="KW-0676">Redox-active center</keyword>
<keyword evidence="2" id="KW-0560">Oxidoreductase</keyword>
<reference evidence="8" key="1">
    <citation type="submission" date="2017-08" db="EMBL/GenBank/DDBJ databases">
        <authorList>
            <person name="Varghese N."/>
            <person name="Submissions S."/>
        </authorList>
    </citation>
    <scope>NUCLEOTIDE SEQUENCE [LARGE SCALE GENOMIC DNA]</scope>
    <source>
        <strain evidence="8">JA276</strain>
    </source>
</reference>
<dbReference type="AlphaFoldDB" id="A0A285RWM2"/>
<evidence type="ECO:0000256" key="5">
    <source>
        <dbReference type="SAM" id="SignalP"/>
    </source>
</evidence>